<evidence type="ECO:0000259" key="3">
    <source>
        <dbReference type="Pfam" id="PF03372"/>
    </source>
</evidence>
<protein>
    <recommendedName>
        <fullName evidence="3">Endonuclease/exonuclease/phosphatase domain-containing protein</fullName>
    </recommendedName>
</protein>
<evidence type="ECO:0000313" key="4">
    <source>
        <dbReference type="EMBL" id="TDD81445.1"/>
    </source>
</evidence>
<dbReference type="AlphaFoldDB" id="A0A4R5B7T9"/>
<sequence>MKGNQGMSQESRRCDRQLDGLDAHRPARASGRITNADRSWWRGGAILAAVAAVLASLLPAVVLTTPIAQAEPPNPPEQRRIATWNMEGSDRGLKWHSDMPEIAAGHDIILIQEAGGWPSTMAEQAPITHLGMTVHHYELRLGATNRGELGTRHLYYMMTDRSGDDQHANRVNLAILTREPADEVFIIPRERDIRGPNGVVINRPAFGVRFGNTIYFTLHQAARGINDTGDSDGLLRGIYAEARNAPAGGYHWIVGGDFNREPNQWRGAGNQFPNRPRLPDGTRLYNPGVPTRGEREIDYFMTGSDLTGWAASVPYGLNSDHHPVILGPRNEGPRGRATALTDVSGKYQLTRMKKATQTALHGAVGSLPQASSEAQRFSMQLLGKHTRGNVYNFINQQEHECLTEEPKELDLPEFSEVLPKDHPYFAAHQALLTECKPGNLLQQWEVGSATRPGYMMLHNQSTHRCLWIDDRNPLYVHTNPCKDDDPNQMWSLDLPPSDEPSPDDPAGPEEPKQGQHDSAELKKGEHDELRRAVPPQN</sequence>
<dbReference type="Gene3D" id="2.80.10.50">
    <property type="match status" value="1"/>
</dbReference>
<keyword evidence="2" id="KW-0812">Transmembrane</keyword>
<dbReference type="OrthoDB" id="9802600at2"/>
<dbReference type="InterPro" id="IPR035992">
    <property type="entry name" value="Ricin_B-like_lectins"/>
</dbReference>
<name>A0A4R5B7T9_9ACTN</name>
<proteinExistence type="predicted"/>
<keyword evidence="2" id="KW-1133">Transmembrane helix</keyword>
<dbReference type="SUPFAM" id="SSF50370">
    <property type="entry name" value="Ricin B-like lectins"/>
    <property type="match status" value="1"/>
</dbReference>
<feature type="compositionally biased region" description="Basic and acidic residues" evidence="1">
    <location>
        <begin position="10"/>
        <end position="25"/>
    </location>
</feature>
<comment type="caution">
    <text evidence="4">The sequence shown here is derived from an EMBL/GenBank/DDBJ whole genome shotgun (WGS) entry which is preliminary data.</text>
</comment>
<evidence type="ECO:0000256" key="1">
    <source>
        <dbReference type="SAM" id="MobiDB-lite"/>
    </source>
</evidence>
<keyword evidence="5" id="KW-1185">Reference proteome</keyword>
<organism evidence="4 5">
    <name type="scientific">Actinomadura rubrisoli</name>
    <dbReference type="NCBI Taxonomy" id="2530368"/>
    <lineage>
        <taxon>Bacteria</taxon>
        <taxon>Bacillati</taxon>
        <taxon>Actinomycetota</taxon>
        <taxon>Actinomycetes</taxon>
        <taxon>Streptosporangiales</taxon>
        <taxon>Thermomonosporaceae</taxon>
        <taxon>Actinomadura</taxon>
    </lineage>
</organism>
<reference evidence="4 5" key="1">
    <citation type="submission" date="2019-03" db="EMBL/GenBank/DDBJ databases">
        <title>Draft genome sequences of novel Actinobacteria.</title>
        <authorList>
            <person name="Sahin N."/>
            <person name="Ay H."/>
            <person name="Saygin H."/>
        </authorList>
    </citation>
    <scope>NUCLEOTIDE SEQUENCE [LARGE SCALE GENOMIC DNA]</scope>
    <source>
        <strain evidence="4 5">H3C3</strain>
    </source>
</reference>
<accession>A0A4R5B7T9</accession>
<evidence type="ECO:0000256" key="2">
    <source>
        <dbReference type="SAM" id="Phobius"/>
    </source>
</evidence>
<feature type="transmembrane region" description="Helical" evidence="2">
    <location>
        <begin position="40"/>
        <end position="63"/>
    </location>
</feature>
<dbReference type="InterPro" id="IPR005135">
    <property type="entry name" value="Endo/exonuclease/phosphatase"/>
</dbReference>
<dbReference type="Gene3D" id="3.60.10.10">
    <property type="entry name" value="Endonuclease/exonuclease/phosphatase"/>
    <property type="match status" value="1"/>
</dbReference>
<dbReference type="GO" id="GO:0003824">
    <property type="term" value="F:catalytic activity"/>
    <property type="evidence" value="ECO:0007669"/>
    <property type="project" value="InterPro"/>
</dbReference>
<keyword evidence="2" id="KW-0472">Membrane</keyword>
<dbReference type="PROSITE" id="PS50231">
    <property type="entry name" value="RICIN_B_LECTIN"/>
    <property type="match status" value="1"/>
</dbReference>
<dbReference type="SUPFAM" id="SSF56219">
    <property type="entry name" value="DNase I-like"/>
    <property type="match status" value="1"/>
</dbReference>
<dbReference type="Pfam" id="PF03372">
    <property type="entry name" value="Exo_endo_phos"/>
    <property type="match status" value="1"/>
</dbReference>
<feature type="compositionally biased region" description="Basic and acidic residues" evidence="1">
    <location>
        <begin position="509"/>
        <end position="531"/>
    </location>
</feature>
<dbReference type="PRINTS" id="PR01388">
    <property type="entry name" value="CDTOXINB"/>
</dbReference>
<dbReference type="RefSeq" id="WP_131896960.1">
    <property type="nucleotide sequence ID" value="NZ_SMKU01000137.1"/>
</dbReference>
<feature type="domain" description="Endonuclease/exonuclease/phosphatase" evidence="3">
    <location>
        <begin position="82"/>
        <end position="321"/>
    </location>
</feature>
<feature type="region of interest" description="Disordered" evidence="1">
    <location>
        <begin position="479"/>
        <end position="537"/>
    </location>
</feature>
<gene>
    <name evidence="4" type="ORF">E1298_24065</name>
</gene>
<dbReference type="InterPro" id="IPR003539">
    <property type="entry name" value="CD_toxinB"/>
</dbReference>
<feature type="region of interest" description="Disordered" evidence="1">
    <location>
        <begin position="1"/>
        <end position="26"/>
    </location>
</feature>
<dbReference type="Proteomes" id="UP000294513">
    <property type="component" value="Unassembled WGS sequence"/>
</dbReference>
<evidence type="ECO:0000313" key="5">
    <source>
        <dbReference type="Proteomes" id="UP000294513"/>
    </source>
</evidence>
<dbReference type="InterPro" id="IPR036691">
    <property type="entry name" value="Endo/exonu/phosph_ase_sf"/>
</dbReference>
<dbReference type="EMBL" id="SMKU01000137">
    <property type="protein sequence ID" value="TDD81445.1"/>
    <property type="molecule type" value="Genomic_DNA"/>
</dbReference>